<name>A0AAV4BCA4_9GAST</name>
<accession>A0AAV4BCA4</accession>
<sequence>MVISSFQATERFHVNSINAMKLKKGNKLGHLHDFFFKERKERHHPWRKYCRQQQSCIIHGRNIAESNRAASFMEGILQTATELHHPWRDIAESNRVISSMEGILQTATELHHPWREYCRK</sequence>
<dbReference type="AlphaFoldDB" id="A0AAV4BCA4"/>
<reference evidence="1 2" key="1">
    <citation type="journal article" date="2021" name="Elife">
        <title>Chloroplast acquisition without the gene transfer in kleptoplastic sea slugs, Plakobranchus ocellatus.</title>
        <authorList>
            <person name="Maeda T."/>
            <person name="Takahashi S."/>
            <person name="Yoshida T."/>
            <person name="Shimamura S."/>
            <person name="Takaki Y."/>
            <person name="Nagai Y."/>
            <person name="Toyoda A."/>
            <person name="Suzuki Y."/>
            <person name="Arimoto A."/>
            <person name="Ishii H."/>
            <person name="Satoh N."/>
            <person name="Nishiyama T."/>
            <person name="Hasebe M."/>
            <person name="Maruyama T."/>
            <person name="Minagawa J."/>
            <person name="Obokata J."/>
            <person name="Shigenobu S."/>
        </authorList>
    </citation>
    <scope>NUCLEOTIDE SEQUENCE [LARGE SCALE GENOMIC DNA]</scope>
</reference>
<keyword evidence="2" id="KW-1185">Reference proteome</keyword>
<dbReference type="EMBL" id="BLXT01004727">
    <property type="protein sequence ID" value="GFO17165.1"/>
    <property type="molecule type" value="Genomic_DNA"/>
</dbReference>
<gene>
    <name evidence="1" type="ORF">PoB_004367000</name>
</gene>
<protein>
    <submittedName>
        <fullName evidence="1">Uncharacterized protein</fullName>
    </submittedName>
</protein>
<dbReference type="Proteomes" id="UP000735302">
    <property type="component" value="Unassembled WGS sequence"/>
</dbReference>
<evidence type="ECO:0000313" key="1">
    <source>
        <dbReference type="EMBL" id="GFO17165.1"/>
    </source>
</evidence>
<proteinExistence type="predicted"/>
<comment type="caution">
    <text evidence="1">The sequence shown here is derived from an EMBL/GenBank/DDBJ whole genome shotgun (WGS) entry which is preliminary data.</text>
</comment>
<organism evidence="1 2">
    <name type="scientific">Plakobranchus ocellatus</name>
    <dbReference type="NCBI Taxonomy" id="259542"/>
    <lineage>
        <taxon>Eukaryota</taxon>
        <taxon>Metazoa</taxon>
        <taxon>Spiralia</taxon>
        <taxon>Lophotrochozoa</taxon>
        <taxon>Mollusca</taxon>
        <taxon>Gastropoda</taxon>
        <taxon>Heterobranchia</taxon>
        <taxon>Euthyneura</taxon>
        <taxon>Panpulmonata</taxon>
        <taxon>Sacoglossa</taxon>
        <taxon>Placobranchoidea</taxon>
        <taxon>Plakobranchidae</taxon>
        <taxon>Plakobranchus</taxon>
    </lineage>
</organism>
<evidence type="ECO:0000313" key="2">
    <source>
        <dbReference type="Proteomes" id="UP000735302"/>
    </source>
</evidence>